<reference evidence="3 4" key="1">
    <citation type="submission" date="2013-04" db="EMBL/GenBank/DDBJ databases">
        <title>The Genome Sequence of Parabacteroides goldsteinii DSM 19448.</title>
        <authorList>
            <consortium name="The Broad Institute Genomics Platform"/>
            <person name="Earl A."/>
            <person name="Ward D."/>
            <person name="Feldgarden M."/>
            <person name="Gevers D."/>
            <person name="Martens E."/>
            <person name="Sakamoto M."/>
            <person name="Benno Y."/>
            <person name="Song Y."/>
            <person name="Liu C."/>
            <person name="Lee J."/>
            <person name="Bolanos M."/>
            <person name="Vaisanen M.L."/>
            <person name="Finegold S.M."/>
            <person name="Walker B."/>
            <person name="Young S."/>
            <person name="Zeng Q."/>
            <person name="Gargeya S."/>
            <person name="Fitzgerald M."/>
            <person name="Haas B."/>
            <person name="Abouelleil A."/>
            <person name="Allen A.W."/>
            <person name="Alvarado L."/>
            <person name="Arachchi H.M."/>
            <person name="Berlin A.M."/>
            <person name="Chapman S.B."/>
            <person name="Gainer-Dewar J."/>
            <person name="Goldberg J."/>
            <person name="Griggs A."/>
            <person name="Gujja S."/>
            <person name="Hansen M."/>
            <person name="Howarth C."/>
            <person name="Imamovic A."/>
            <person name="Ireland A."/>
            <person name="Larimer J."/>
            <person name="McCowan C."/>
            <person name="Murphy C."/>
            <person name="Pearson M."/>
            <person name="Poon T.W."/>
            <person name="Priest M."/>
            <person name="Roberts A."/>
            <person name="Saif S."/>
            <person name="Shea T."/>
            <person name="Sisk P."/>
            <person name="Sykes S."/>
            <person name="Wortman J."/>
            <person name="Nusbaum C."/>
            <person name="Birren B."/>
        </authorList>
    </citation>
    <scope>NUCLEOTIDE SEQUENCE [LARGE SCALE GENOMIC DNA]</scope>
    <source>
        <strain evidence="3 4">DSM 19448</strain>
    </source>
</reference>
<dbReference type="InterPro" id="IPR013230">
    <property type="entry name" value="Peptidase_M15A_C"/>
</dbReference>
<organism evidence="3 4">
    <name type="scientific">Parabacteroides goldsteinii DSM 19448 = WAL 12034</name>
    <dbReference type="NCBI Taxonomy" id="927665"/>
    <lineage>
        <taxon>Bacteria</taxon>
        <taxon>Pseudomonadati</taxon>
        <taxon>Bacteroidota</taxon>
        <taxon>Bacteroidia</taxon>
        <taxon>Bacteroidales</taxon>
        <taxon>Tannerellaceae</taxon>
        <taxon>Parabacteroides</taxon>
    </lineage>
</organism>
<feature type="domain" description="Peptidase M15A C-terminal" evidence="2">
    <location>
        <begin position="13"/>
        <end position="126"/>
    </location>
</feature>
<dbReference type="PATRIC" id="fig|927665.4.peg.3310"/>
<keyword evidence="1" id="KW-0472">Membrane</keyword>
<proteinExistence type="predicted"/>
<name>A0A0F5J708_9BACT</name>
<dbReference type="HOGENOM" id="CLU_085047_0_0_10"/>
<comment type="caution">
    <text evidence="3">The sequence shown here is derived from an EMBL/GenBank/DDBJ whole genome shotgun (WGS) entry which is preliminary data.</text>
</comment>
<evidence type="ECO:0000313" key="4">
    <source>
        <dbReference type="Proteomes" id="UP000033047"/>
    </source>
</evidence>
<dbReference type="Proteomes" id="UP000033047">
    <property type="component" value="Unassembled WGS sequence"/>
</dbReference>
<accession>A0A0F5J708</accession>
<evidence type="ECO:0000256" key="1">
    <source>
        <dbReference type="SAM" id="Phobius"/>
    </source>
</evidence>
<sequence length="283" mass="31542">MSNKKHKAMLSEHFSLEELTYSRIAVENGLDNEPPPAVRQSLCYLAVHLLEPLGGLYNSPIAVLSGYRSDSVNRLAGGVVNSQHRKGEAADCYIPEGPCRLLDILKKSGLLFDQAILYKKRNFLHLSLKEKGTNRMQILFYILCLVFLLPSCQIRRGSTREEHAFYIDSLVASGKDSSLFNRKTFTIDSINWNITRVVFSPPDSTGRQYPAEIALLQGKKHHSITDISSKTANSSVELTRHQTAVSSFFSENQYKHSSSVSIWIVVFVLLAGVCLGFGNSSQT</sequence>
<feature type="transmembrane region" description="Helical" evidence="1">
    <location>
        <begin position="138"/>
        <end position="156"/>
    </location>
</feature>
<dbReference type="SUPFAM" id="SSF55166">
    <property type="entry name" value="Hedgehog/DD-peptidase"/>
    <property type="match status" value="1"/>
</dbReference>
<feature type="transmembrane region" description="Helical" evidence="1">
    <location>
        <begin position="260"/>
        <end position="278"/>
    </location>
</feature>
<gene>
    <name evidence="3" type="ORF">HMPREF1535_03221</name>
</gene>
<keyword evidence="1" id="KW-0812">Transmembrane</keyword>
<dbReference type="EMBL" id="AQHV01000014">
    <property type="protein sequence ID" value="KKB53676.1"/>
    <property type="molecule type" value="Genomic_DNA"/>
</dbReference>
<dbReference type="Gene3D" id="3.30.1380.10">
    <property type="match status" value="1"/>
</dbReference>
<dbReference type="Pfam" id="PF08291">
    <property type="entry name" value="Peptidase_M15_3"/>
    <property type="match status" value="1"/>
</dbReference>
<protein>
    <recommendedName>
        <fullName evidence="2">Peptidase M15A C-terminal domain-containing protein</fullName>
    </recommendedName>
</protein>
<dbReference type="InterPro" id="IPR009045">
    <property type="entry name" value="Zn_M74/Hedgehog-like"/>
</dbReference>
<dbReference type="AlphaFoldDB" id="A0A0F5J708"/>
<keyword evidence="1" id="KW-1133">Transmembrane helix</keyword>
<evidence type="ECO:0000259" key="2">
    <source>
        <dbReference type="Pfam" id="PF08291"/>
    </source>
</evidence>
<dbReference type="STRING" id="927665.HMPREF1535_03221"/>
<dbReference type="RefSeq" id="WP_046146791.1">
    <property type="nucleotide sequence ID" value="NZ_KQ033913.1"/>
</dbReference>
<evidence type="ECO:0000313" key="3">
    <source>
        <dbReference type="EMBL" id="KKB53676.1"/>
    </source>
</evidence>